<dbReference type="GO" id="GO:0047661">
    <property type="term" value="F:amino-acid racemase activity"/>
    <property type="evidence" value="ECO:0007669"/>
    <property type="project" value="InterPro"/>
</dbReference>
<proteinExistence type="predicted"/>
<organism evidence="1">
    <name type="scientific">Pseudothermotoga hypogea</name>
    <dbReference type="NCBI Taxonomy" id="57487"/>
    <lineage>
        <taxon>Bacteria</taxon>
        <taxon>Thermotogati</taxon>
        <taxon>Thermotogota</taxon>
        <taxon>Thermotogae</taxon>
        <taxon>Thermotogales</taxon>
        <taxon>Thermotogaceae</taxon>
        <taxon>Pseudothermotoga</taxon>
    </lineage>
</organism>
<gene>
    <name evidence="1" type="ORF">ENW55_00465</name>
</gene>
<dbReference type="AlphaFoldDB" id="A0A832I764"/>
<dbReference type="NCBIfam" id="NF005679">
    <property type="entry name" value="PRK07475.1"/>
    <property type="match status" value="1"/>
</dbReference>
<reference evidence="1" key="1">
    <citation type="journal article" date="2020" name="mSystems">
        <title>Genome- and Community-Level Interaction Insights into Carbon Utilization and Element Cycling Functions of Hydrothermarchaeota in Hydrothermal Sediment.</title>
        <authorList>
            <person name="Zhou Z."/>
            <person name="Liu Y."/>
            <person name="Xu W."/>
            <person name="Pan J."/>
            <person name="Luo Z.H."/>
            <person name="Li M."/>
        </authorList>
    </citation>
    <scope>NUCLEOTIDE SEQUENCE [LARGE SCALE GENOMIC DNA]</scope>
    <source>
        <strain evidence="1">SpSt-86</strain>
    </source>
</reference>
<dbReference type="Gene3D" id="3.40.50.12500">
    <property type="match status" value="1"/>
</dbReference>
<name>A0A832I764_9THEM</name>
<evidence type="ECO:0000313" key="1">
    <source>
        <dbReference type="EMBL" id="HGZ78443.1"/>
    </source>
</evidence>
<comment type="caution">
    <text evidence="1">The sequence shown here is derived from an EMBL/GenBank/DDBJ whole genome shotgun (WGS) entry which is preliminary data.</text>
</comment>
<protein>
    <submittedName>
        <fullName evidence="1">Aspartate/glutamate racemase family protein</fullName>
    </submittedName>
</protein>
<dbReference type="InterPro" id="IPR053714">
    <property type="entry name" value="Iso_Racemase_Enz_sf"/>
</dbReference>
<accession>A0A832I764</accession>
<dbReference type="EMBL" id="DTKQ01000005">
    <property type="protein sequence ID" value="HGZ78443.1"/>
    <property type="molecule type" value="Genomic_DNA"/>
</dbReference>
<sequence length="243" mass="26387">MIVQGGKTLYGFTLGVITLHTHFPRIVGDVGNARTWNFPVLYKVLEGLNPRAIIGKEKNCVEEVLNAARELEAAGVKVITTSCGFLAVLQEELARAVSVPVVTSSLLLVPLVHRICGMKPVGILTANSQVLSQSHLLPVGAVEAFVEIVGLENTNFGRVLLNDEWCIDFEEARTEVVDAAKKLVEKRSDLGCIVLECTNLPPFAADVQRVTNLPVFDLTDLVNMVCFAVEKGGTFPWKGATME</sequence>